<dbReference type="AlphaFoldDB" id="A0A2P5XWB0"/>
<feature type="compositionally biased region" description="Basic and acidic residues" evidence="1">
    <location>
        <begin position="70"/>
        <end position="80"/>
    </location>
</feature>
<evidence type="ECO:0000313" key="3">
    <source>
        <dbReference type="Proteomes" id="UP000239757"/>
    </source>
</evidence>
<proteinExistence type="predicted"/>
<sequence length="92" mass="10434">MTYYNKIEYVPLNPINCCRSLRMSVCCFLRPNTVCVLEFEALGSSAAILPLREYDNKTYSPIPGSNNLRFFHETSRHGDNDLPANPGYPNSD</sequence>
<feature type="region of interest" description="Disordered" evidence="1">
    <location>
        <begin position="70"/>
        <end position="92"/>
    </location>
</feature>
<dbReference type="EMBL" id="KZ664116">
    <property type="protein sequence ID" value="PPS07630.1"/>
    <property type="molecule type" value="Genomic_DNA"/>
</dbReference>
<name>A0A2P5XWB0_GOSBA</name>
<accession>A0A2P5XWB0</accession>
<evidence type="ECO:0000313" key="2">
    <source>
        <dbReference type="EMBL" id="PPS07630.1"/>
    </source>
</evidence>
<protein>
    <submittedName>
        <fullName evidence="2">Uncharacterized protein</fullName>
    </submittedName>
</protein>
<reference evidence="2 3" key="1">
    <citation type="submission" date="2015-01" db="EMBL/GenBank/DDBJ databases">
        <title>Genome of allotetraploid Gossypium barbadense reveals genomic plasticity and fiber elongation in cotton evolution.</title>
        <authorList>
            <person name="Chen X."/>
            <person name="Liu X."/>
            <person name="Zhao B."/>
            <person name="Zheng H."/>
            <person name="Hu Y."/>
            <person name="Lu G."/>
            <person name="Yang C."/>
            <person name="Chen J."/>
            <person name="Shan C."/>
            <person name="Zhang L."/>
            <person name="Zhou Y."/>
            <person name="Wang L."/>
            <person name="Guo W."/>
            <person name="Bai Y."/>
            <person name="Ruan J."/>
            <person name="Shangguan X."/>
            <person name="Mao Y."/>
            <person name="Jiang J."/>
            <person name="Zhu Y."/>
            <person name="Lei J."/>
            <person name="Kang H."/>
            <person name="Chen S."/>
            <person name="He X."/>
            <person name="Wang R."/>
            <person name="Wang Y."/>
            <person name="Chen J."/>
            <person name="Wang L."/>
            <person name="Yu S."/>
            <person name="Wang B."/>
            <person name="Wei J."/>
            <person name="Song S."/>
            <person name="Lu X."/>
            <person name="Gao Z."/>
            <person name="Gu W."/>
            <person name="Deng X."/>
            <person name="Ma D."/>
            <person name="Wang S."/>
            <person name="Liang W."/>
            <person name="Fang L."/>
            <person name="Cai C."/>
            <person name="Zhu X."/>
            <person name="Zhou B."/>
            <person name="Zhang Y."/>
            <person name="Chen Z."/>
            <person name="Xu S."/>
            <person name="Zhu R."/>
            <person name="Wang S."/>
            <person name="Zhang T."/>
            <person name="Zhao G."/>
        </authorList>
    </citation>
    <scope>NUCLEOTIDE SEQUENCE [LARGE SCALE GENOMIC DNA]</scope>
    <source>
        <strain evidence="3">cv. Xinhai21</strain>
        <tissue evidence="2">Leaf</tissue>
    </source>
</reference>
<gene>
    <name evidence="2" type="ORF">GOBAR_AA13003</name>
</gene>
<dbReference type="Proteomes" id="UP000239757">
    <property type="component" value="Unassembled WGS sequence"/>
</dbReference>
<evidence type="ECO:0000256" key="1">
    <source>
        <dbReference type="SAM" id="MobiDB-lite"/>
    </source>
</evidence>
<organism evidence="2 3">
    <name type="scientific">Gossypium barbadense</name>
    <name type="common">Sea Island cotton</name>
    <name type="synonym">Hibiscus barbadensis</name>
    <dbReference type="NCBI Taxonomy" id="3634"/>
    <lineage>
        <taxon>Eukaryota</taxon>
        <taxon>Viridiplantae</taxon>
        <taxon>Streptophyta</taxon>
        <taxon>Embryophyta</taxon>
        <taxon>Tracheophyta</taxon>
        <taxon>Spermatophyta</taxon>
        <taxon>Magnoliopsida</taxon>
        <taxon>eudicotyledons</taxon>
        <taxon>Gunneridae</taxon>
        <taxon>Pentapetalae</taxon>
        <taxon>rosids</taxon>
        <taxon>malvids</taxon>
        <taxon>Malvales</taxon>
        <taxon>Malvaceae</taxon>
        <taxon>Malvoideae</taxon>
        <taxon>Gossypium</taxon>
    </lineage>
</organism>